<dbReference type="GeneID" id="24906651"/>
<accession>W0I7T8</accession>
<feature type="domain" description="Dinitrogenase iron-molybdenum cofactor biosynthesis" evidence="2">
    <location>
        <begin position="13"/>
        <end position="107"/>
    </location>
</feature>
<dbReference type="Gene3D" id="3.30.420.130">
    <property type="entry name" value="Dinitrogenase iron-molybdenum cofactor biosynthesis domain"/>
    <property type="match status" value="1"/>
</dbReference>
<dbReference type="InterPro" id="IPR036105">
    <property type="entry name" value="DiNase_FeMo-co_biosyn_sf"/>
</dbReference>
<keyword evidence="4" id="KW-1185">Reference proteome</keyword>
<dbReference type="CDD" id="cd00851">
    <property type="entry name" value="MTH1175"/>
    <property type="match status" value="1"/>
</dbReference>
<dbReference type="EMBL" id="CP006965">
    <property type="protein sequence ID" value="AHF80473.1"/>
    <property type="molecule type" value="Genomic_DNA"/>
</dbReference>
<proteinExistence type="predicted"/>
<dbReference type="STRING" id="582419.TES1_1089"/>
<dbReference type="OrthoDB" id="25911at2157"/>
<name>W0I7T8_9EURY</name>
<evidence type="ECO:0000313" key="4">
    <source>
        <dbReference type="Proteomes" id="UP000019027"/>
    </source>
</evidence>
<dbReference type="SUPFAM" id="SSF53146">
    <property type="entry name" value="Nitrogenase accessory factor-like"/>
    <property type="match status" value="1"/>
</dbReference>
<evidence type="ECO:0000259" key="2">
    <source>
        <dbReference type="Pfam" id="PF02579"/>
    </source>
</evidence>
<dbReference type="KEGG" id="ths:TES1_1089"/>
<evidence type="ECO:0000313" key="3">
    <source>
        <dbReference type="EMBL" id="AHF80473.1"/>
    </source>
</evidence>
<dbReference type="AlphaFoldDB" id="W0I7T8"/>
<dbReference type="Pfam" id="PF02579">
    <property type="entry name" value="Nitro_FeMo-Co"/>
    <property type="match status" value="1"/>
</dbReference>
<dbReference type="HOGENOM" id="CLU_104194_0_1_2"/>
<feature type="compositionally biased region" description="Basic residues" evidence="1">
    <location>
        <begin position="124"/>
        <end position="142"/>
    </location>
</feature>
<organism evidence="3 4">
    <name type="scientific">Thermococcus paralvinellae</name>
    <dbReference type="NCBI Taxonomy" id="582419"/>
    <lineage>
        <taxon>Archaea</taxon>
        <taxon>Methanobacteriati</taxon>
        <taxon>Methanobacteriota</taxon>
        <taxon>Thermococci</taxon>
        <taxon>Thermococcales</taxon>
        <taxon>Thermococcaceae</taxon>
        <taxon>Thermococcus</taxon>
    </lineage>
</organism>
<reference evidence="3 4" key="1">
    <citation type="journal article" date="2014" name="Int. J. Syst. Evol. Microbiol.">
        <title>Thermococcus paralvinellae sp. nov. and Thermococcus cleftensis sp. nov. of hyperthermophilic heterotrophs from deep-sea hydrothermal vents.</title>
        <authorList>
            <person name="Hensley S.A."/>
            <person name="Jung J.H."/>
            <person name="Park C.S."/>
            <person name="Holden J.F."/>
        </authorList>
    </citation>
    <scope>NUCLEOTIDE SEQUENCE [LARGE SCALE GENOMIC DNA]</scope>
    <source>
        <strain evidence="3 4">ES1</strain>
    </source>
</reference>
<sequence>MRFIIATRKGGLDDFVTQSFGRASTFTIVDVDENGNIINVQVVQNPAYTAPKGAGIQAAQLCINEGVDIVIAGQFGPNSSQVLQAAGIKFVSAPPTMTVEQAVQAYLRGELTQPILGAEGGGRGRGKGMGRGMGRRHGVNDW</sequence>
<feature type="region of interest" description="Disordered" evidence="1">
    <location>
        <begin position="117"/>
        <end position="142"/>
    </location>
</feature>
<dbReference type="PANTHER" id="PTHR33937:SF2">
    <property type="entry name" value="DINITROGENASE IRON-MOLYBDENUM COFACTOR BIOSYNTHESIS DOMAIN-CONTAINING PROTEIN"/>
    <property type="match status" value="1"/>
</dbReference>
<dbReference type="Proteomes" id="UP000019027">
    <property type="component" value="Chromosome"/>
</dbReference>
<gene>
    <name evidence="3" type="ORF">TES1_1089</name>
</gene>
<dbReference type="RefSeq" id="WP_042681003.1">
    <property type="nucleotide sequence ID" value="NZ_CP006965.1"/>
</dbReference>
<evidence type="ECO:0000256" key="1">
    <source>
        <dbReference type="SAM" id="MobiDB-lite"/>
    </source>
</evidence>
<dbReference type="PANTHER" id="PTHR33937">
    <property type="entry name" value="IRON-MOLYBDENUM PROTEIN-RELATED-RELATED"/>
    <property type="match status" value="1"/>
</dbReference>
<dbReference type="InterPro" id="IPR033913">
    <property type="entry name" value="MTH1175_dom"/>
</dbReference>
<protein>
    <recommendedName>
        <fullName evidence="2">Dinitrogenase iron-molybdenum cofactor biosynthesis domain-containing protein</fullName>
    </recommendedName>
</protein>
<dbReference type="InterPro" id="IPR003731">
    <property type="entry name" value="Di-Nase_FeMo-co_biosynth"/>
</dbReference>
<dbReference type="InterPro" id="IPR051840">
    <property type="entry name" value="NifX/NifY_domain"/>
</dbReference>